<evidence type="ECO:0000256" key="1">
    <source>
        <dbReference type="SAM" id="MobiDB-lite"/>
    </source>
</evidence>
<gene>
    <name evidence="2" type="ORF">BEI59_11500</name>
    <name evidence="3" type="ORF">BEI63_17190</name>
</gene>
<dbReference type="EMBL" id="MEHA01000007">
    <property type="protein sequence ID" value="ODR52133.1"/>
    <property type="molecule type" value="Genomic_DNA"/>
</dbReference>
<dbReference type="AlphaFoldDB" id="A0A1E3UIL8"/>
<reference evidence="2 4" key="2">
    <citation type="submission" date="2016-08" db="EMBL/GenBank/DDBJ databases">
        <authorList>
            <person name="Seilhamer J.J."/>
        </authorList>
    </citation>
    <scope>NUCLEOTIDE SEQUENCE [LARGE SCALE GENOMIC DNA]</scope>
    <source>
        <strain evidence="2 4">NML150140-1</strain>
    </source>
</reference>
<dbReference type="Proteomes" id="UP000094869">
    <property type="component" value="Unassembled WGS sequence"/>
</dbReference>
<name>A0A1E3UIL8_9FIRM</name>
<protein>
    <submittedName>
        <fullName evidence="2">Uncharacterized protein</fullName>
    </submittedName>
</protein>
<sequence>MAGRTDFVAIHSPLTPHRCPWVSPSCFARLSSLCRAGVLITPLTGILAGRRGTGRTTGQSRTGKPRGSDGASGGCEWQQNPGTAFH</sequence>
<proteinExistence type="predicted"/>
<keyword evidence="5" id="KW-1185">Reference proteome</keyword>
<dbReference type="Proteomes" id="UP000094271">
    <property type="component" value="Unassembled WGS sequence"/>
</dbReference>
<evidence type="ECO:0000313" key="2">
    <source>
        <dbReference type="EMBL" id="ODR52133.1"/>
    </source>
</evidence>
<comment type="caution">
    <text evidence="2">The sequence shown here is derived from an EMBL/GenBank/DDBJ whole genome shotgun (WGS) entry which is preliminary data.</text>
</comment>
<evidence type="ECO:0000313" key="5">
    <source>
        <dbReference type="Proteomes" id="UP000094869"/>
    </source>
</evidence>
<feature type="region of interest" description="Disordered" evidence="1">
    <location>
        <begin position="47"/>
        <end position="86"/>
    </location>
</feature>
<evidence type="ECO:0000313" key="3">
    <source>
        <dbReference type="EMBL" id="ODR54674.1"/>
    </source>
</evidence>
<dbReference type="EMBL" id="MEHD01000025">
    <property type="protein sequence ID" value="ODR54674.1"/>
    <property type="molecule type" value="Genomic_DNA"/>
</dbReference>
<accession>A0A1E3UIL8</accession>
<organism evidence="2 4">
    <name type="scientific">Eisenbergiella tayi</name>
    <dbReference type="NCBI Taxonomy" id="1432052"/>
    <lineage>
        <taxon>Bacteria</taxon>
        <taxon>Bacillati</taxon>
        <taxon>Bacillota</taxon>
        <taxon>Clostridia</taxon>
        <taxon>Lachnospirales</taxon>
        <taxon>Lachnospiraceae</taxon>
        <taxon>Eisenbergiella</taxon>
    </lineage>
</organism>
<feature type="compositionally biased region" description="Polar residues" evidence="1">
    <location>
        <begin position="77"/>
        <end position="86"/>
    </location>
</feature>
<evidence type="ECO:0000313" key="4">
    <source>
        <dbReference type="Proteomes" id="UP000094271"/>
    </source>
</evidence>
<reference evidence="3 5" key="1">
    <citation type="submission" date="2016-08" db="EMBL/GenBank/DDBJ databases">
        <title>Characterization of Isolates of Eisenbergiella tayi Derived from Blood Cultures, Using Whole Genome Sequencing.</title>
        <authorList>
            <person name="Bernier A.-M."/>
            <person name="Burdz T."/>
            <person name="Wiebe D."/>
            <person name="Bernard K."/>
        </authorList>
    </citation>
    <scope>NUCLEOTIDE SEQUENCE [LARGE SCALE GENOMIC DNA]</scope>
    <source>
        <strain evidence="3 5">NML120146</strain>
    </source>
</reference>